<protein>
    <recommendedName>
        <fullName evidence="2">DUF418 domain-containing protein</fullName>
    </recommendedName>
</protein>
<evidence type="ECO:0000313" key="3">
    <source>
        <dbReference type="EMBL" id="SOB87881.1"/>
    </source>
</evidence>
<evidence type="ECO:0000313" key="4">
    <source>
        <dbReference type="Proteomes" id="UP000219494"/>
    </source>
</evidence>
<name>A0A285R1B1_9SPHN</name>
<keyword evidence="4" id="KW-1185">Reference proteome</keyword>
<feature type="transmembrane region" description="Helical" evidence="1">
    <location>
        <begin position="77"/>
        <end position="95"/>
    </location>
</feature>
<reference evidence="3 4" key="1">
    <citation type="submission" date="2017-07" db="EMBL/GenBank/DDBJ databases">
        <authorList>
            <person name="Sun Z.S."/>
            <person name="Albrecht U."/>
            <person name="Echele G."/>
            <person name="Lee C.C."/>
        </authorList>
    </citation>
    <scope>NUCLEOTIDE SEQUENCE [LARGE SCALE GENOMIC DNA]</scope>
    <source>
        <strain evidence="3 4">CGMCC 1.12672</strain>
    </source>
</reference>
<gene>
    <name evidence="3" type="ORF">SAMN06297144_3019</name>
</gene>
<keyword evidence="1" id="KW-0472">Membrane</keyword>
<proteinExistence type="predicted"/>
<dbReference type="InterPro" id="IPR007349">
    <property type="entry name" value="DUF418"/>
</dbReference>
<dbReference type="RefSeq" id="WP_179641051.1">
    <property type="nucleotide sequence ID" value="NZ_OBMI01000003.1"/>
</dbReference>
<feature type="transmembrane region" description="Helical" evidence="1">
    <location>
        <begin position="322"/>
        <end position="341"/>
    </location>
</feature>
<dbReference type="PANTHER" id="PTHR30590">
    <property type="entry name" value="INNER MEMBRANE PROTEIN"/>
    <property type="match status" value="1"/>
</dbReference>
<dbReference type="Proteomes" id="UP000219494">
    <property type="component" value="Unassembled WGS sequence"/>
</dbReference>
<sequence>MGDDAAADARIDGTSRIAALDVLRGVAILGILFMNIAQMGGTWAAAHSSQPNLLGWSALDRAAWGVREVLATGTARGLLQLLFGAGVVILTDRVAAGGARWSAAARFYWRNAVLLAFGLFHVWVLLWAGDILHVYALCAMLAYPLRRLRPRWLILLALVLSGYGTFMSFMGTSGAIRGNRDVAAARRALEAGREPTAEQKKALEGLEGWHRQLADGRREHAEEVAVRRSNLAGQARVMRGEWLSRYQRWRGILMNYTTSLGVILLGAALFKLDILQGRRSPRYYARMALGWYGLALPVRVISTIVAGRVDDTVTILWAFNEWTRIAMTLGHVGLILFLLTTTKGGALLRPLSAAGRTALSIYLLQTIICLWVIYPGWGLGLLARQGWAGLMLTAAIVDAMLLALAVSWVRRFDLAPAEWAWRSLASGRALPFGRRAGARPHGTVPAAA</sequence>
<feature type="transmembrane region" description="Helical" evidence="1">
    <location>
        <begin position="284"/>
        <end position="302"/>
    </location>
</feature>
<feature type="transmembrane region" description="Helical" evidence="1">
    <location>
        <begin position="26"/>
        <end position="46"/>
    </location>
</feature>
<feature type="transmembrane region" description="Helical" evidence="1">
    <location>
        <begin position="107"/>
        <end position="124"/>
    </location>
</feature>
<dbReference type="Pfam" id="PF04235">
    <property type="entry name" value="DUF418"/>
    <property type="match status" value="1"/>
</dbReference>
<dbReference type="EMBL" id="OBMI01000003">
    <property type="protein sequence ID" value="SOB87881.1"/>
    <property type="molecule type" value="Genomic_DNA"/>
</dbReference>
<keyword evidence="1" id="KW-1133">Transmembrane helix</keyword>
<keyword evidence="1" id="KW-0812">Transmembrane</keyword>
<feature type="transmembrane region" description="Helical" evidence="1">
    <location>
        <begin position="152"/>
        <end position="171"/>
    </location>
</feature>
<dbReference type="InterPro" id="IPR052529">
    <property type="entry name" value="Bact_Transport_Assoc"/>
</dbReference>
<feature type="transmembrane region" description="Helical" evidence="1">
    <location>
        <begin position="386"/>
        <end position="409"/>
    </location>
</feature>
<evidence type="ECO:0000256" key="1">
    <source>
        <dbReference type="SAM" id="Phobius"/>
    </source>
</evidence>
<feature type="domain" description="DUF418" evidence="2">
    <location>
        <begin position="270"/>
        <end position="427"/>
    </location>
</feature>
<dbReference type="AlphaFoldDB" id="A0A285R1B1"/>
<organism evidence="3 4">
    <name type="scientific">Sphingomonas guangdongensis</name>
    <dbReference type="NCBI Taxonomy" id="1141890"/>
    <lineage>
        <taxon>Bacteria</taxon>
        <taxon>Pseudomonadati</taxon>
        <taxon>Pseudomonadota</taxon>
        <taxon>Alphaproteobacteria</taxon>
        <taxon>Sphingomonadales</taxon>
        <taxon>Sphingomonadaceae</taxon>
        <taxon>Sphingomonas</taxon>
    </lineage>
</organism>
<feature type="transmembrane region" description="Helical" evidence="1">
    <location>
        <begin position="353"/>
        <end position="374"/>
    </location>
</feature>
<accession>A0A285R1B1</accession>
<dbReference type="PANTHER" id="PTHR30590:SF2">
    <property type="entry name" value="INNER MEMBRANE PROTEIN"/>
    <property type="match status" value="1"/>
</dbReference>
<evidence type="ECO:0000259" key="2">
    <source>
        <dbReference type="Pfam" id="PF04235"/>
    </source>
</evidence>